<feature type="compositionally biased region" description="Basic and acidic residues" evidence="1">
    <location>
        <begin position="78"/>
        <end position="99"/>
    </location>
</feature>
<gene>
    <name evidence="2" type="ORF">EYF80_059698</name>
</gene>
<feature type="region of interest" description="Disordered" evidence="1">
    <location>
        <begin position="1"/>
        <end position="22"/>
    </location>
</feature>
<reference evidence="2 3" key="1">
    <citation type="submission" date="2019-03" db="EMBL/GenBank/DDBJ databases">
        <title>First draft genome of Liparis tanakae, snailfish: a comprehensive survey of snailfish specific genes.</title>
        <authorList>
            <person name="Kim W."/>
            <person name="Song I."/>
            <person name="Jeong J.-H."/>
            <person name="Kim D."/>
            <person name="Kim S."/>
            <person name="Ryu S."/>
            <person name="Song J.Y."/>
            <person name="Lee S.K."/>
        </authorList>
    </citation>
    <scope>NUCLEOTIDE SEQUENCE [LARGE SCALE GENOMIC DNA]</scope>
    <source>
        <tissue evidence="2">Muscle</tissue>
    </source>
</reference>
<protein>
    <submittedName>
        <fullName evidence="2">Uncharacterized protein</fullName>
    </submittedName>
</protein>
<evidence type="ECO:0000313" key="3">
    <source>
        <dbReference type="Proteomes" id="UP000314294"/>
    </source>
</evidence>
<accession>A0A4Z2ENK1</accession>
<name>A0A4Z2ENK1_9TELE</name>
<keyword evidence="3" id="KW-1185">Reference proteome</keyword>
<feature type="region of interest" description="Disordered" evidence="1">
    <location>
        <begin position="78"/>
        <end position="111"/>
    </location>
</feature>
<dbReference type="Proteomes" id="UP000314294">
    <property type="component" value="Unassembled WGS sequence"/>
</dbReference>
<dbReference type="EMBL" id="SRLO01004806">
    <property type="protein sequence ID" value="TNN30151.1"/>
    <property type="molecule type" value="Genomic_DNA"/>
</dbReference>
<evidence type="ECO:0000313" key="2">
    <source>
        <dbReference type="EMBL" id="TNN30151.1"/>
    </source>
</evidence>
<sequence length="142" mass="16234">MKNKEIQVSLGGPRMNRPIGGEKKQRRARWLKLLLFTQVSTLRRLGVSRPKSFLSFLRAATASKITSCSTSLRRIGRLQERREKRENEKIEQQKTKERTAGWPFAEEPPGPLTDGVYTMEVNVLTLLTSLLPNLVTDEKLNN</sequence>
<proteinExistence type="predicted"/>
<comment type="caution">
    <text evidence="2">The sequence shown here is derived from an EMBL/GenBank/DDBJ whole genome shotgun (WGS) entry which is preliminary data.</text>
</comment>
<dbReference type="AlphaFoldDB" id="A0A4Z2ENK1"/>
<organism evidence="2 3">
    <name type="scientific">Liparis tanakae</name>
    <name type="common">Tanaka's snailfish</name>
    <dbReference type="NCBI Taxonomy" id="230148"/>
    <lineage>
        <taxon>Eukaryota</taxon>
        <taxon>Metazoa</taxon>
        <taxon>Chordata</taxon>
        <taxon>Craniata</taxon>
        <taxon>Vertebrata</taxon>
        <taxon>Euteleostomi</taxon>
        <taxon>Actinopterygii</taxon>
        <taxon>Neopterygii</taxon>
        <taxon>Teleostei</taxon>
        <taxon>Neoteleostei</taxon>
        <taxon>Acanthomorphata</taxon>
        <taxon>Eupercaria</taxon>
        <taxon>Perciformes</taxon>
        <taxon>Cottioidei</taxon>
        <taxon>Cottales</taxon>
        <taxon>Liparidae</taxon>
        <taxon>Liparis</taxon>
    </lineage>
</organism>
<evidence type="ECO:0000256" key="1">
    <source>
        <dbReference type="SAM" id="MobiDB-lite"/>
    </source>
</evidence>